<dbReference type="Gene3D" id="3.60.15.10">
    <property type="entry name" value="Ribonuclease Z/Hydroxyacylglutathione hydrolase-like"/>
    <property type="match status" value="1"/>
</dbReference>
<dbReference type="PANTHER" id="PTHR46233">
    <property type="entry name" value="HYDROXYACYLGLUTATHIONE HYDROLASE GLOC"/>
    <property type="match status" value="1"/>
</dbReference>
<sequence>MTAEAAVPGPGHESFAWRHGKNRHCGAMTEQNDTQGSSQESSQAKAGAIIVPVTLFEQNCTIIWDEPGKKAVVIDPGGDVPKILEAIKQTGVTVEKIWLTHGHIDHVGGAAELRDALKVPIEGPHQADKFLLDNVVESGARFGMTGVRNFAPDRWLEEGDTVSIGGLQFDILHCPGHSPGSVAFFNKELRFAHVGDVLFAGSVGRTDLPGGSHATLISSIKTKLLPLGDDVGFICGHGAGSSIGQERMTNPFITGEM</sequence>
<dbReference type="SUPFAM" id="SSF56281">
    <property type="entry name" value="Metallo-hydrolase/oxidoreductase"/>
    <property type="match status" value="1"/>
</dbReference>
<evidence type="ECO:0000256" key="2">
    <source>
        <dbReference type="ARBA" id="ARBA00022723"/>
    </source>
</evidence>
<dbReference type="EMBL" id="ADOU02000007">
    <property type="protein sequence ID" value="KGJ65321.1"/>
    <property type="molecule type" value="Genomic_DNA"/>
</dbReference>
<protein>
    <submittedName>
        <fullName evidence="6">Putative hydrolase</fullName>
    </submittedName>
</protein>
<dbReference type="InterPro" id="IPR036866">
    <property type="entry name" value="RibonucZ/Hydroxyglut_hydro"/>
</dbReference>
<keyword evidence="4" id="KW-0862">Zinc</keyword>
<feature type="domain" description="Metallo-beta-lactamase" evidence="5">
    <location>
        <begin position="57"/>
        <end position="237"/>
    </location>
</feature>
<dbReference type="GO" id="GO:0046872">
    <property type="term" value="F:metal ion binding"/>
    <property type="evidence" value="ECO:0007669"/>
    <property type="project" value="UniProtKB-KW"/>
</dbReference>
<dbReference type="AlphaFoldDB" id="A0A837C8N2"/>
<evidence type="ECO:0000256" key="1">
    <source>
        <dbReference type="ARBA" id="ARBA00001947"/>
    </source>
</evidence>
<evidence type="ECO:0000313" key="6">
    <source>
        <dbReference type="EMBL" id="KGJ65321.1"/>
    </source>
</evidence>
<dbReference type="Pfam" id="PF00753">
    <property type="entry name" value="Lactamase_B"/>
    <property type="match status" value="1"/>
</dbReference>
<dbReference type="InterPro" id="IPR051453">
    <property type="entry name" value="MBL_Glyoxalase_II"/>
</dbReference>
<name>A0A837C8N2_9BRAD</name>
<dbReference type="CDD" id="cd07737">
    <property type="entry name" value="YcbL-like_MBL-fold"/>
    <property type="match status" value="1"/>
</dbReference>
<evidence type="ECO:0000256" key="3">
    <source>
        <dbReference type="ARBA" id="ARBA00022801"/>
    </source>
</evidence>
<gene>
    <name evidence="6" type="ORF">BJA5080_01967</name>
</gene>
<dbReference type="Proteomes" id="UP000024900">
    <property type="component" value="Unassembled WGS sequence"/>
</dbReference>
<evidence type="ECO:0000313" key="7">
    <source>
        <dbReference type="Proteomes" id="UP000024900"/>
    </source>
</evidence>
<reference evidence="6 7" key="1">
    <citation type="journal article" date="2014" name="BMC Genomics">
        <title>Comparative genomics of Bradyrhizobium japonicum CPAC 15 and Bradyrhizobium diazoefficiens CPAC 7: elite model strains for understanding symbiotic performance with soybean.</title>
        <authorList>
            <person name="Siqueira A.F."/>
            <person name="Ormeno-Orrillo E."/>
            <person name="Souza R.C."/>
            <person name="Rodrigues E.P."/>
            <person name="Almeida L.G."/>
            <person name="Barcellos F.G."/>
            <person name="Batista J.S."/>
            <person name="Nakatami A.S."/>
            <person name="Martinez-Romero E."/>
            <person name="Vasconcelos A.T."/>
            <person name="Hungria M."/>
        </authorList>
    </citation>
    <scope>NUCLEOTIDE SEQUENCE [LARGE SCALE GENOMIC DNA]</scope>
    <source>
        <strain evidence="6 7">SEMIA 5080</strain>
    </source>
</reference>
<dbReference type="InterPro" id="IPR001279">
    <property type="entry name" value="Metallo-B-lactamas"/>
</dbReference>
<organism evidence="6 7">
    <name type="scientific">Bradyrhizobium diazoefficiens SEMIA 5080</name>
    <dbReference type="NCBI Taxonomy" id="754504"/>
    <lineage>
        <taxon>Bacteria</taxon>
        <taxon>Pseudomonadati</taxon>
        <taxon>Pseudomonadota</taxon>
        <taxon>Alphaproteobacteria</taxon>
        <taxon>Hyphomicrobiales</taxon>
        <taxon>Nitrobacteraceae</taxon>
        <taxon>Bradyrhizobium</taxon>
    </lineage>
</organism>
<dbReference type="SMART" id="SM00849">
    <property type="entry name" value="Lactamase_B"/>
    <property type="match status" value="1"/>
</dbReference>
<dbReference type="PANTHER" id="PTHR46233:SF3">
    <property type="entry name" value="HYDROXYACYLGLUTATHIONE HYDROLASE GLOC"/>
    <property type="match status" value="1"/>
</dbReference>
<evidence type="ECO:0000256" key="4">
    <source>
        <dbReference type="ARBA" id="ARBA00022833"/>
    </source>
</evidence>
<keyword evidence="3 6" id="KW-0378">Hydrolase</keyword>
<accession>A0A837C8N2</accession>
<comment type="cofactor">
    <cofactor evidence="1">
        <name>Zn(2+)</name>
        <dbReference type="ChEBI" id="CHEBI:29105"/>
    </cofactor>
</comment>
<proteinExistence type="predicted"/>
<evidence type="ECO:0000259" key="5">
    <source>
        <dbReference type="SMART" id="SM00849"/>
    </source>
</evidence>
<dbReference type="GO" id="GO:0016787">
    <property type="term" value="F:hydrolase activity"/>
    <property type="evidence" value="ECO:0007669"/>
    <property type="project" value="UniProtKB-KW"/>
</dbReference>
<keyword evidence="2" id="KW-0479">Metal-binding</keyword>
<comment type="caution">
    <text evidence="6">The sequence shown here is derived from an EMBL/GenBank/DDBJ whole genome shotgun (WGS) entry which is preliminary data.</text>
</comment>